<dbReference type="Proteomes" id="UP000078447">
    <property type="component" value="Unassembled WGS sequence"/>
</dbReference>
<dbReference type="PANTHER" id="PTHR40078">
    <property type="entry name" value="INTEGRAL MEMBRANE PROTEIN-RELATED"/>
    <property type="match status" value="1"/>
</dbReference>
<keyword evidence="3" id="KW-1185">Reference proteome</keyword>
<keyword evidence="1" id="KW-0472">Membrane</keyword>
<keyword evidence="1" id="KW-1133">Transmembrane helix</keyword>
<dbReference type="EMBL" id="LVVL01000019">
    <property type="protein sequence ID" value="OAN10121.1"/>
    <property type="molecule type" value="Genomic_DNA"/>
</dbReference>
<dbReference type="Pfam" id="PF19700">
    <property type="entry name" value="DUF6198"/>
    <property type="match status" value="1"/>
</dbReference>
<gene>
    <name evidence="2" type="ORF">A3783_15265</name>
</gene>
<protein>
    <recommendedName>
        <fullName evidence="4">Permease</fullName>
    </recommendedName>
</protein>
<feature type="transmembrane region" description="Helical" evidence="1">
    <location>
        <begin position="165"/>
        <end position="185"/>
    </location>
</feature>
<dbReference type="PANTHER" id="PTHR40078:SF1">
    <property type="entry name" value="INTEGRAL MEMBRANE PROTEIN"/>
    <property type="match status" value="1"/>
</dbReference>
<feature type="transmembrane region" description="Helical" evidence="1">
    <location>
        <begin position="66"/>
        <end position="86"/>
    </location>
</feature>
<name>A0ABX2V677_9BACL</name>
<accession>A0ABX2V677</accession>
<evidence type="ECO:0008006" key="4">
    <source>
        <dbReference type="Google" id="ProtNLM"/>
    </source>
</evidence>
<sequence>MYLGGLLTLSFGVVLMIQARIGIAPWDALNVALEKHLGMSIGFWVFAVGSILIIINGFIKQGMPNLLGFIPIIIIGLLIDGINFLFADGMDSNNKITGWFLFITGLLVLSCGIAFYIRSSLPAVPNDEFMIELSKRTGWSLALTKTCGEGLAFLIAFLLNGPIGVGTLVVVCLLGVLINVASRFFDMIKIPKY</sequence>
<feature type="transmembrane region" description="Helical" evidence="1">
    <location>
        <begin position="138"/>
        <end position="159"/>
    </location>
</feature>
<evidence type="ECO:0000256" key="1">
    <source>
        <dbReference type="SAM" id="Phobius"/>
    </source>
</evidence>
<feature type="transmembrane region" description="Helical" evidence="1">
    <location>
        <begin position="98"/>
        <end position="117"/>
    </location>
</feature>
<comment type="caution">
    <text evidence="2">The sequence shown here is derived from an EMBL/GenBank/DDBJ whole genome shotgun (WGS) entry which is preliminary data.</text>
</comment>
<dbReference type="InterPro" id="IPR038750">
    <property type="entry name" value="YczE/YyaS-like"/>
</dbReference>
<evidence type="ECO:0000313" key="2">
    <source>
        <dbReference type="EMBL" id="OAN10121.1"/>
    </source>
</evidence>
<organism evidence="2 3">
    <name type="scientific">Exiguobacterium undae</name>
    <dbReference type="NCBI Taxonomy" id="169177"/>
    <lineage>
        <taxon>Bacteria</taxon>
        <taxon>Bacillati</taxon>
        <taxon>Bacillota</taxon>
        <taxon>Bacilli</taxon>
        <taxon>Bacillales</taxon>
        <taxon>Bacillales Family XII. Incertae Sedis</taxon>
        <taxon>Exiguobacterium</taxon>
    </lineage>
</organism>
<evidence type="ECO:0000313" key="3">
    <source>
        <dbReference type="Proteomes" id="UP000078447"/>
    </source>
</evidence>
<feature type="transmembrane region" description="Helical" evidence="1">
    <location>
        <begin position="43"/>
        <end position="59"/>
    </location>
</feature>
<keyword evidence="1" id="KW-0812">Transmembrane</keyword>
<proteinExistence type="predicted"/>
<reference evidence="2 3" key="1">
    <citation type="submission" date="2016-03" db="EMBL/GenBank/DDBJ databases">
        <authorList>
            <person name="Cho S.-Y."/>
            <person name="Lim S."/>
            <person name="Kim H."/>
            <person name="Soh E.H."/>
            <person name="Moon J.S."/>
        </authorList>
    </citation>
    <scope>NUCLEOTIDE SEQUENCE [LARGE SCALE GENOMIC DNA]</scope>
    <source>
        <strain evidence="2 3">KCTC 3810</strain>
    </source>
</reference>